<dbReference type="Proteomes" id="UP001155079">
    <property type="component" value="Unassembled WGS sequence"/>
</dbReference>
<dbReference type="RefSeq" id="WP_250943739.1">
    <property type="nucleotide sequence ID" value="NZ_JAMQAY010000001.1"/>
</dbReference>
<evidence type="ECO:0000256" key="1">
    <source>
        <dbReference type="SAM" id="MobiDB-lite"/>
    </source>
</evidence>
<protein>
    <submittedName>
        <fullName evidence="2">Uncharacterized protein</fullName>
    </submittedName>
</protein>
<gene>
    <name evidence="2" type="ORF">NBH20_01540</name>
</gene>
<proteinExistence type="predicted"/>
<feature type="region of interest" description="Disordered" evidence="1">
    <location>
        <begin position="105"/>
        <end position="150"/>
    </location>
</feature>
<sequence>MTIALTIVTDRPDAAVRALFGFSAARAPDWLAVISSIADLAGIPTGAPVLSLWFSDGSTIEAMWREERSSRSFDIDFQRHADRIADWLARRDAAERKYCAEACETGPAREEAGTVAADQPVAATSRPSAPPPAALPARAPQSSPLASKWS</sequence>
<name>A0ABT0V1R3_9HYPH</name>
<comment type="caution">
    <text evidence="2">The sequence shown here is derived from an EMBL/GenBank/DDBJ whole genome shotgun (WGS) entry which is preliminary data.</text>
</comment>
<feature type="compositionally biased region" description="Low complexity" evidence="1">
    <location>
        <begin position="135"/>
        <end position="150"/>
    </location>
</feature>
<evidence type="ECO:0000313" key="2">
    <source>
        <dbReference type="EMBL" id="MCM2399825.1"/>
    </source>
</evidence>
<accession>A0ABT0V1R3</accession>
<keyword evidence="3" id="KW-1185">Reference proteome</keyword>
<dbReference type="EMBL" id="JAMQAY010000001">
    <property type="protein sequence ID" value="MCM2399825.1"/>
    <property type="molecule type" value="Genomic_DNA"/>
</dbReference>
<reference evidence="2 3" key="1">
    <citation type="submission" date="2022-06" db="EMBL/GenBank/DDBJ databases">
        <authorList>
            <person name="Sun Q."/>
        </authorList>
    </citation>
    <scope>NUCLEOTIDE SEQUENCE [LARGE SCALE GENOMIC DNA]</scope>
    <source>
        <strain evidence="2 3">S153</strain>
    </source>
</reference>
<organism evidence="2 3">
    <name type="scientific">Ciceribacter sichuanensis</name>
    <dbReference type="NCBI Taxonomy" id="2949647"/>
    <lineage>
        <taxon>Bacteria</taxon>
        <taxon>Pseudomonadati</taxon>
        <taxon>Pseudomonadota</taxon>
        <taxon>Alphaproteobacteria</taxon>
        <taxon>Hyphomicrobiales</taxon>
        <taxon>Rhizobiaceae</taxon>
        <taxon>Ciceribacter</taxon>
    </lineage>
</organism>
<evidence type="ECO:0000313" key="3">
    <source>
        <dbReference type="Proteomes" id="UP001155079"/>
    </source>
</evidence>